<dbReference type="Pfam" id="PF19086">
    <property type="entry name" value="Terpene_syn_C_2"/>
    <property type="match status" value="1"/>
</dbReference>
<comment type="caution">
    <text evidence="1">The sequence shown here is derived from an EMBL/GenBank/DDBJ whole genome shotgun (WGS) entry which is preliminary data.</text>
</comment>
<organism evidence="1 2">
    <name type="scientific">Folsomia candida</name>
    <name type="common">Springtail</name>
    <dbReference type="NCBI Taxonomy" id="158441"/>
    <lineage>
        <taxon>Eukaryota</taxon>
        <taxon>Metazoa</taxon>
        <taxon>Ecdysozoa</taxon>
        <taxon>Arthropoda</taxon>
        <taxon>Hexapoda</taxon>
        <taxon>Collembola</taxon>
        <taxon>Entomobryomorpha</taxon>
        <taxon>Isotomoidea</taxon>
        <taxon>Isotomidae</taxon>
        <taxon>Proisotominae</taxon>
        <taxon>Folsomia</taxon>
    </lineage>
</organism>
<keyword evidence="2" id="KW-1185">Reference proteome</keyword>
<accession>A0A226E8R7</accession>
<dbReference type="AlphaFoldDB" id="A0A226E8R7"/>
<dbReference type="InterPro" id="IPR008949">
    <property type="entry name" value="Isoprenoid_synthase_dom_sf"/>
</dbReference>
<evidence type="ECO:0000313" key="1">
    <source>
        <dbReference type="EMBL" id="OXA53889.1"/>
    </source>
</evidence>
<dbReference type="EMBL" id="LNIX01000005">
    <property type="protein sequence ID" value="OXA53889.1"/>
    <property type="molecule type" value="Genomic_DNA"/>
</dbReference>
<gene>
    <name evidence="1" type="ORF">Fcan01_10380</name>
</gene>
<proteinExistence type="predicted"/>
<dbReference type="Gene3D" id="1.10.600.10">
    <property type="entry name" value="Farnesyl Diphosphate Synthase"/>
    <property type="match status" value="1"/>
</dbReference>
<reference evidence="1 2" key="1">
    <citation type="submission" date="2015-12" db="EMBL/GenBank/DDBJ databases">
        <title>The genome of Folsomia candida.</title>
        <authorList>
            <person name="Faddeeva A."/>
            <person name="Derks M.F."/>
            <person name="Anvar Y."/>
            <person name="Smit S."/>
            <person name="Van Straalen N."/>
            <person name="Roelofs D."/>
        </authorList>
    </citation>
    <scope>NUCLEOTIDE SEQUENCE [LARGE SCALE GENOMIC DNA]</scope>
    <source>
        <strain evidence="1 2">VU population</strain>
        <tissue evidence="1">Whole body</tissue>
    </source>
</reference>
<name>A0A226E8R7_FOLCA</name>
<sequence>MELQARIFVSDKYANCYNETSKPVTAQREENKSDSLQYFGTTRVKYIFHSDKDFPSSTKIKVQLDLVTPSVVVESLNEIETIRESKIFRDVEAFVRRHFACLEIVKETNYEKQLYYALLYTWWWLLDDWIDTCALKSDIGGMEILDIIEKFVETEGNKEEVMHCSDPLLQAIKKSYAECDAMAGETVPDYPNVKHRLIKGLKIYLQSNAWGLMSSNLAGYSFETFVQWRNLECGIFGSHETVLLLENGSPLKYMEDHVMVKTIRYIAVPLGAIRSDILGLKKEISRNEKGNTIMFKILVEKKSVDVVLQEILSLHDTIFRDYVLLRKAVFAMFRNSGQDDFKKLKHYIELLGVWDHLVSLYLTEISTRRAI</sequence>
<evidence type="ECO:0000313" key="2">
    <source>
        <dbReference type="Proteomes" id="UP000198287"/>
    </source>
</evidence>
<protein>
    <submittedName>
        <fullName evidence="1">Uncharacterized protein</fullName>
    </submittedName>
</protein>
<dbReference type="SUPFAM" id="SSF48576">
    <property type="entry name" value="Terpenoid synthases"/>
    <property type="match status" value="1"/>
</dbReference>
<dbReference type="Proteomes" id="UP000198287">
    <property type="component" value="Unassembled WGS sequence"/>
</dbReference>